<reference evidence="1" key="1">
    <citation type="submission" date="2019-05" db="EMBL/GenBank/DDBJ databases">
        <title>Metatranscriptomic reconstruction reveals RNA viruses with the potential to shape carbon cycling in soil.</title>
        <authorList>
            <person name="Starr E.P."/>
            <person name="Nuccio E."/>
            <person name="Pett-Ridge J."/>
            <person name="Banfield J.F."/>
            <person name="Firestone M.K."/>
        </authorList>
    </citation>
    <scope>NUCLEOTIDE SEQUENCE</scope>
    <source>
        <strain evidence="1">H3_Bulk_41_scaffold_688</strain>
    </source>
</reference>
<dbReference type="EMBL" id="MN033189">
    <property type="protein sequence ID" value="QDH87189.1"/>
    <property type="molecule type" value="Genomic_RNA"/>
</dbReference>
<proteinExistence type="predicted"/>
<evidence type="ECO:0000313" key="1">
    <source>
        <dbReference type="EMBL" id="QDH87189.1"/>
    </source>
</evidence>
<organism evidence="1">
    <name type="scientific">Leviviridae sp</name>
    <dbReference type="NCBI Taxonomy" id="2027243"/>
    <lineage>
        <taxon>Viruses</taxon>
        <taxon>Riboviria</taxon>
        <taxon>Orthornavirae</taxon>
        <taxon>Lenarviricota</taxon>
        <taxon>Leviviricetes</taxon>
        <taxon>Norzivirales</taxon>
        <taxon>Fiersviridae</taxon>
    </lineage>
</organism>
<protein>
    <recommendedName>
        <fullName evidence="2">Maturation</fullName>
    </recommendedName>
</protein>
<sequence>MSFPVLRYRNRNVVEPTNSLRYRWQGDGYATVRAVGDWHSFRRIDSIVDAVGVPRSFRIKPVTHNSYVYSGLPYQPFAADHGLMVIPEEGALPFILAEEFENDIFSLSDTLRVQACGRAFTSFSERFPTKISGAEFLQGLFELGALLPKIERTLTQTVAGGFLTWKFGWENLLSDLRNFAALASSIRERMEFLKRTYGRPTKLYHREPNIQTLDNWTRMYEPVRGFGTRLTLKSYRCDFNAGATLLQKLGHIDDFIGWLRAIVISLGLNNPLAAIWKTSRLSFVVDWFANVSGHLARLAAIQPAEEWNVYDVSHSMSLNCSFDVTQVNRLLFDSSDSETYLGTLTVKRYVRKPGLPVDLSIFTPSTTTPDQLVLMLAMGAAK</sequence>
<gene>
    <name evidence="1" type="ORF">H3Bulk41688_000003</name>
</gene>
<evidence type="ECO:0008006" key="2">
    <source>
        <dbReference type="Google" id="ProtNLM"/>
    </source>
</evidence>
<accession>A0A514D0Q0</accession>
<name>A0A514D0Q0_9VIRU</name>